<proteinExistence type="predicted"/>
<dbReference type="InterPro" id="IPR035897">
    <property type="entry name" value="Toll_tir_struct_dom_sf"/>
</dbReference>
<dbReference type="Proteomes" id="UP000236291">
    <property type="component" value="Unassembled WGS sequence"/>
</dbReference>
<reference evidence="3 4" key="2">
    <citation type="journal article" date="2017" name="Front. Plant Sci.">
        <title>Gene Classification and Mining of Molecular Markers Useful in Red Clover (Trifolium pratense) Breeding.</title>
        <authorList>
            <person name="Istvanek J."/>
            <person name="Dluhosova J."/>
            <person name="Dluhos P."/>
            <person name="Patkova L."/>
            <person name="Nedelnik J."/>
            <person name="Repkova J."/>
        </authorList>
    </citation>
    <scope>NUCLEOTIDE SEQUENCE [LARGE SCALE GENOMIC DNA]</scope>
    <source>
        <strain evidence="4">cv. Tatra</strain>
        <tissue evidence="3">Young leaves</tissue>
    </source>
</reference>
<reference evidence="3 4" key="1">
    <citation type="journal article" date="2014" name="Am. J. Bot.">
        <title>Genome assembly and annotation for red clover (Trifolium pratense; Fabaceae).</title>
        <authorList>
            <person name="Istvanek J."/>
            <person name="Jaros M."/>
            <person name="Krenek A."/>
            <person name="Repkova J."/>
        </authorList>
    </citation>
    <scope>NUCLEOTIDE SEQUENCE [LARGE SCALE GENOMIC DNA]</scope>
    <source>
        <strain evidence="4">cv. Tatra</strain>
        <tissue evidence="3">Young leaves</tissue>
    </source>
</reference>
<dbReference type="PROSITE" id="PS50104">
    <property type="entry name" value="TIR"/>
    <property type="match status" value="1"/>
</dbReference>
<protein>
    <submittedName>
        <fullName evidence="3">CCP protein</fullName>
    </submittedName>
</protein>
<dbReference type="FunFam" id="3.40.50.10140:FF:000007">
    <property type="entry name" value="Disease resistance protein (TIR-NBS-LRR class)"/>
    <property type="match status" value="1"/>
</dbReference>
<dbReference type="PANTHER" id="PTHR32009:SF146">
    <property type="entry name" value="TIR DOMAIN-CONTAINING PROTEIN"/>
    <property type="match status" value="1"/>
</dbReference>
<dbReference type="Pfam" id="PF01582">
    <property type="entry name" value="TIR"/>
    <property type="match status" value="1"/>
</dbReference>
<dbReference type="Gene3D" id="3.40.50.10140">
    <property type="entry name" value="Toll/interleukin-1 receptor homology (TIR) domain"/>
    <property type="match status" value="1"/>
</dbReference>
<name>A0A2K3MIM8_TRIPR</name>
<dbReference type="ExpressionAtlas" id="A0A2K3MIM8">
    <property type="expression patterns" value="baseline"/>
</dbReference>
<feature type="domain" description="TIR" evidence="2">
    <location>
        <begin position="13"/>
        <end position="163"/>
    </location>
</feature>
<dbReference type="InterPro" id="IPR000157">
    <property type="entry name" value="TIR_dom"/>
</dbReference>
<evidence type="ECO:0000313" key="4">
    <source>
        <dbReference type="Proteomes" id="UP000236291"/>
    </source>
</evidence>
<dbReference type="GO" id="GO:0007165">
    <property type="term" value="P:signal transduction"/>
    <property type="evidence" value="ECO:0007669"/>
    <property type="project" value="InterPro"/>
</dbReference>
<evidence type="ECO:0000259" key="2">
    <source>
        <dbReference type="PROSITE" id="PS50104"/>
    </source>
</evidence>
<evidence type="ECO:0000313" key="3">
    <source>
        <dbReference type="EMBL" id="PNX90636.1"/>
    </source>
</evidence>
<organism evidence="3 4">
    <name type="scientific">Trifolium pratense</name>
    <name type="common">Red clover</name>
    <dbReference type="NCBI Taxonomy" id="57577"/>
    <lineage>
        <taxon>Eukaryota</taxon>
        <taxon>Viridiplantae</taxon>
        <taxon>Streptophyta</taxon>
        <taxon>Embryophyta</taxon>
        <taxon>Tracheophyta</taxon>
        <taxon>Spermatophyta</taxon>
        <taxon>Magnoliopsida</taxon>
        <taxon>eudicotyledons</taxon>
        <taxon>Gunneridae</taxon>
        <taxon>Pentapetalae</taxon>
        <taxon>rosids</taxon>
        <taxon>fabids</taxon>
        <taxon>Fabales</taxon>
        <taxon>Fabaceae</taxon>
        <taxon>Papilionoideae</taxon>
        <taxon>50 kb inversion clade</taxon>
        <taxon>NPAAA clade</taxon>
        <taxon>Hologalegina</taxon>
        <taxon>IRL clade</taxon>
        <taxon>Trifolieae</taxon>
        <taxon>Trifolium</taxon>
    </lineage>
</organism>
<comment type="caution">
    <text evidence="3">The sequence shown here is derived from an EMBL/GenBank/DDBJ whole genome shotgun (WGS) entry which is preliminary data.</text>
</comment>
<dbReference type="EMBL" id="ASHM01063487">
    <property type="protein sequence ID" value="PNX90636.1"/>
    <property type="molecule type" value="Genomic_DNA"/>
</dbReference>
<gene>
    <name evidence="3" type="primary">CCP</name>
    <name evidence="3" type="ORF">L195_g046761</name>
</gene>
<accession>A0A2K3MIM8</accession>
<dbReference type="AlphaFoldDB" id="A0A2K3MIM8"/>
<feature type="non-terminal residue" evidence="3">
    <location>
        <position position="163"/>
    </location>
</feature>
<dbReference type="PANTHER" id="PTHR32009">
    <property type="entry name" value="TMV RESISTANCE PROTEIN N-LIKE"/>
    <property type="match status" value="1"/>
</dbReference>
<keyword evidence="1" id="KW-0520">NAD</keyword>
<dbReference type="SMART" id="SM00255">
    <property type="entry name" value="TIR"/>
    <property type="match status" value="1"/>
</dbReference>
<dbReference type="SUPFAM" id="SSF52200">
    <property type="entry name" value="Toll/Interleukin receptor TIR domain"/>
    <property type="match status" value="1"/>
</dbReference>
<sequence>MCMAKYEEQSHGFTYDVFLSFRGEDTQHNFIGYLRDALRQRGINAFFDDKNLRIGEDISPALLKAIEESKISVIVFSENYASSRWCLGELVKIMECTKRNNKQLAFPIFYHVDPSDVRHQRKSYGEAMVAHQNRFGKDSENIKAWTAVLSEVADLKGHHIHTG</sequence>
<evidence type="ECO:0000256" key="1">
    <source>
        <dbReference type="ARBA" id="ARBA00023027"/>
    </source>
</evidence>